<gene>
    <name evidence="1" type="ORF">PECUL_23A047810</name>
</gene>
<dbReference type="AlphaFoldDB" id="A0AAD1T9V6"/>
<sequence length="351" mass="39344">MARVSLLGKTLPSKLFHLRWAMEHDSEVRDFTKLAFRSPLVKEDDLFLRNYIGIPDIQALMALEVDPALLSITGNSVSTDPTDQTFHKMQFKMADAVAPLLLMLDKAEKEGNTQKPSASSLLASKMALLKSSDRADVKAIKRQEDPFQSSKIPFLATRSSFGQNRPYWAAAASREASHPYAFPPPSLLMKVLEKIHRDRVQSLVLLYPVWTLVPLGPLDPSVSQGNQDLIGNDCGLLSGNQRTFAQASAADVDRSPFYQIRSWTSLIHLRCRTRVRVRKIIEEFKEWEVSFLSTSQVSDTIPLALEFLTLKFHSGLVVSTIKTYGSALNFLIPNLLLKFLNSLDNAKIDLK</sequence>
<accession>A0AAD1T9V6</accession>
<dbReference type="EMBL" id="OW240922">
    <property type="protein sequence ID" value="CAH2322182.1"/>
    <property type="molecule type" value="Genomic_DNA"/>
</dbReference>
<name>A0AAD1T9V6_PELCU</name>
<proteinExistence type="predicted"/>
<dbReference type="Proteomes" id="UP001295444">
    <property type="component" value="Chromosome 11"/>
</dbReference>
<reference evidence="1" key="1">
    <citation type="submission" date="2022-03" db="EMBL/GenBank/DDBJ databases">
        <authorList>
            <person name="Alioto T."/>
            <person name="Alioto T."/>
            <person name="Gomez Garrido J."/>
        </authorList>
    </citation>
    <scope>NUCLEOTIDE SEQUENCE</scope>
</reference>
<evidence type="ECO:0000313" key="1">
    <source>
        <dbReference type="EMBL" id="CAH2322182.1"/>
    </source>
</evidence>
<keyword evidence="2" id="KW-1185">Reference proteome</keyword>
<protein>
    <submittedName>
        <fullName evidence="1">Uncharacterized protein</fullName>
    </submittedName>
</protein>
<organism evidence="1 2">
    <name type="scientific">Pelobates cultripes</name>
    <name type="common">Western spadefoot toad</name>
    <dbReference type="NCBI Taxonomy" id="61616"/>
    <lineage>
        <taxon>Eukaryota</taxon>
        <taxon>Metazoa</taxon>
        <taxon>Chordata</taxon>
        <taxon>Craniata</taxon>
        <taxon>Vertebrata</taxon>
        <taxon>Euteleostomi</taxon>
        <taxon>Amphibia</taxon>
        <taxon>Batrachia</taxon>
        <taxon>Anura</taxon>
        <taxon>Pelobatoidea</taxon>
        <taxon>Pelobatidae</taxon>
        <taxon>Pelobates</taxon>
    </lineage>
</organism>
<evidence type="ECO:0000313" key="2">
    <source>
        <dbReference type="Proteomes" id="UP001295444"/>
    </source>
</evidence>